<keyword evidence="2" id="KW-1185">Reference proteome</keyword>
<reference evidence="1" key="1">
    <citation type="submission" date="2023-04" db="EMBL/GenBank/DDBJ databases">
        <title>Draft Genome sequencing of Naganishia species isolated from polar environments using Oxford Nanopore Technology.</title>
        <authorList>
            <person name="Leo P."/>
            <person name="Venkateswaran K."/>
        </authorList>
    </citation>
    <scope>NUCLEOTIDE SEQUENCE</scope>
    <source>
        <strain evidence="1">MNA-CCFEE 5262</strain>
    </source>
</reference>
<dbReference type="EMBL" id="JASBWS010000060">
    <property type="protein sequence ID" value="KAJ9103029.1"/>
    <property type="molecule type" value="Genomic_DNA"/>
</dbReference>
<sequence length="249" mass="27991">MSSNLVEITSPEHFRQVLSEDLNRVSVLDFWASWAKPCEKMNEAVKEMSGKYKEVLFLMIEADVQDEIAESFDIEEVPSFLILRGHTLLARHAGSNAQLLMSLLNQHTNSAQPVQPLSTTSQPPAAAPTAPIPPANETDEQLDERCRQLMNKHKVVLFMKGNPSAPKCGFSRQTVGLLREKGIEFAWFDILSDQAVRERMKKLNDWPTFPQIILNGELIGGLDIFRESLENGEFDEMYAAASEEPEKSS</sequence>
<dbReference type="Proteomes" id="UP001230649">
    <property type="component" value="Unassembled WGS sequence"/>
</dbReference>
<gene>
    <name evidence="1" type="ORF">QFC20_004838</name>
</gene>
<organism evidence="1 2">
    <name type="scientific">Naganishia adeliensis</name>
    <dbReference type="NCBI Taxonomy" id="92952"/>
    <lineage>
        <taxon>Eukaryota</taxon>
        <taxon>Fungi</taxon>
        <taxon>Dikarya</taxon>
        <taxon>Basidiomycota</taxon>
        <taxon>Agaricomycotina</taxon>
        <taxon>Tremellomycetes</taxon>
        <taxon>Filobasidiales</taxon>
        <taxon>Filobasidiaceae</taxon>
        <taxon>Naganishia</taxon>
    </lineage>
</organism>
<accession>A0ACC2VUB9</accession>
<name>A0ACC2VUB9_9TREE</name>
<evidence type="ECO:0000313" key="2">
    <source>
        <dbReference type="Proteomes" id="UP001230649"/>
    </source>
</evidence>
<comment type="caution">
    <text evidence="1">The sequence shown here is derived from an EMBL/GenBank/DDBJ whole genome shotgun (WGS) entry which is preliminary data.</text>
</comment>
<proteinExistence type="predicted"/>
<evidence type="ECO:0000313" key="1">
    <source>
        <dbReference type="EMBL" id="KAJ9103029.1"/>
    </source>
</evidence>
<protein>
    <submittedName>
        <fullName evidence="1">Uncharacterized protein</fullName>
    </submittedName>
</protein>